<dbReference type="InterPro" id="IPR038255">
    <property type="entry name" value="PBS_linker_sf"/>
</dbReference>
<sequence>MSYTTLLQTGASGNRVDIVFLGDGYTAGQLAGDYRGDVQAMITYLFEAGDLTEPFGRYKDYFNIHAIDVASRESGADVEPEGINVDTALDAKYYWDGSTERLLYIDDNLADAIVQREFEGTDIAAEMRFVTVNSDRYGGGGGSYGVYAGGNPSAREVAVHEIGHSFAGLADEYDDYNPKAVSTYRGSEPASPNLTKDASGARWAEWLGYDQPGIGIIGAYEGGAYVDNGIFRPSEDSKMRSLNNPFDAVSQQAFILNFYDYVKPLDGWSHADATGPLTGVTQLSVDPISDATIGVEWRVNGQTVGGDTLTLDLSSLGLAPGDYQVSARAFDDTGLVRAVDPRTEQTVNWTVRLSASESSVPSDENDTLSNPVFPSSINGLGGRDTLRLDGTLADFAIAPVEGGFAIARTGQPDAVLSASGIEVLTFTDATLELHGGEPATGTYALYQTVFDRTPDLTGLSYWVQRAETGLPLIDIAKLFTQSSEFTSAYGVDPSDEVLVDRLYANVFGRNAEDGGKAFWLNALSNGASDAEVVLGFSQSTELLAQIDNQVDDGFFILV</sequence>
<dbReference type="InterPro" id="IPR019026">
    <property type="entry name" value="Peptidase_M64_IgA"/>
</dbReference>
<dbReference type="Pfam" id="PF13946">
    <property type="entry name" value="DUF4214"/>
    <property type="match status" value="1"/>
</dbReference>
<dbReference type="Gene3D" id="1.10.3130.20">
    <property type="entry name" value="Phycobilisome linker domain"/>
    <property type="match status" value="1"/>
</dbReference>
<protein>
    <recommendedName>
        <fullName evidence="1">DUF4214 domain-containing protein</fullName>
    </recommendedName>
</protein>
<evidence type="ECO:0000313" key="2">
    <source>
        <dbReference type="EMBL" id="SMC84930.1"/>
    </source>
</evidence>
<dbReference type="RefSeq" id="WP_084410364.1">
    <property type="nucleotide sequence ID" value="NZ_FWXR01000010.1"/>
</dbReference>
<dbReference type="InterPro" id="IPR024079">
    <property type="entry name" value="MetalloPept_cat_dom_sf"/>
</dbReference>
<dbReference type="AlphaFoldDB" id="A0A1W2CIC1"/>
<gene>
    <name evidence="2" type="ORF">SAMN06297251_11081</name>
</gene>
<dbReference type="GO" id="GO:0008237">
    <property type="term" value="F:metallopeptidase activity"/>
    <property type="evidence" value="ECO:0007669"/>
    <property type="project" value="InterPro"/>
</dbReference>
<reference evidence="2 3" key="1">
    <citation type="submission" date="2017-04" db="EMBL/GenBank/DDBJ databases">
        <authorList>
            <person name="Afonso C.L."/>
            <person name="Miller P.J."/>
            <person name="Scott M.A."/>
            <person name="Spackman E."/>
            <person name="Goraichik I."/>
            <person name="Dimitrov K.M."/>
            <person name="Suarez D.L."/>
            <person name="Swayne D.E."/>
        </authorList>
    </citation>
    <scope>NUCLEOTIDE SEQUENCE [LARGE SCALE GENOMIC DNA]</scope>
    <source>
        <strain evidence="2 3">CGMCC 1.10972</strain>
    </source>
</reference>
<dbReference type="OrthoDB" id="9143597at2"/>
<dbReference type="Gene3D" id="3.40.390.10">
    <property type="entry name" value="Collagenase (Catalytic Domain)"/>
    <property type="match status" value="1"/>
</dbReference>
<evidence type="ECO:0000259" key="1">
    <source>
        <dbReference type="Pfam" id="PF13946"/>
    </source>
</evidence>
<proteinExistence type="predicted"/>
<dbReference type="Pfam" id="PF09471">
    <property type="entry name" value="Peptidase_M64"/>
    <property type="match status" value="1"/>
</dbReference>
<accession>A0A1W2CIC1</accession>
<name>A0A1W2CIC1_9HYPH</name>
<dbReference type="EMBL" id="FWXR01000010">
    <property type="protein sequence ID" value="SMC84930.1"/>
    <property type="molecule type" value="Genomic_DNA"/>
</dbReference>
<keyword evidence="3" id="KW-1185">Reference proteome</keyword>
<dbReference type="Proteomes" id="UP000192656">
    <property type="component" value="Unassembled WGS sequence"/>
</dbReference>
<evidence type="ECO:0000313" key="3">
    <source>
        <dbReference type="Proteomes" id="UP000192656"/>
    </source>
</evidence>
<dbReference type="STRING" id="937218.SAMN06297251_11081"/>
<organism evidence="2 3">
    <name type="scientific">Fulvimarina manganoxydans</name>
    <dbReference type="NCBI Taxonomy" id="937218"/>
    <lineage>
        <taxon>Bacteria</taxon>
        <taxon>Pseudomonadati</taxon>
        <taxon>Pseudomonadota</taxon>
        <taxon>Alphaproteobacteria</taxon>
        <taxon>Hyphomicrobiales</taxon>
        <taxon>Aurantimonadaceae</taxon>
        <taxon>Fulvimarina</taxon>
    </lineage>
</organism>
<feature type="domain" description="DUF4214" evidence="1">
    <location>
        <begin position="476"/>
        <end position="544"/>
    </location>
</feature>
<dbReference type="InterPro" id="IPR025282">
    <property type="entry name" value="DUF4214"/>
</dbReference>